<dbReference type="AlphaFoldDB" id="A0A6J7RED6"/>
<reference evidence="3" key="1">
    <citation type="submission" date="2020-05" db="EMBL/GenBank/DDBJ databases">
        <authorList>
            <person name="Chiriac C."/>
            <person name="Salcher M."/>
            <person name="Ghai R."/>
            <person name="Kavagutti S V."/>
        </authorList>
    </citation>
    <scope>NUCLEOTIDE SEQUENCE</scope>
</reference>
<feature type="domain" description="HTH luxR-type" evidence="1">
    <location>
        <begin position="24"/>
        <end position="81"/>
    </location>
</feature>
<proteinExistence type="predicted"/>
<sequence>MPSEGRQWLYGHGEVHMERIKIAQRDLTPFEQLVLGLLCEGKSNSAIAHETSHTEKVVENTVSRAAKAFSIKSDAETNTRVLLALAFRTHYGDNAFDKLEVECKHFESGPNGESICHRHD</sequence>
<protein>
    <submittedName>
        <fullName evidence="3">Unannotated protein</fullName>
    </submittedName>
</protein>
<accession>A0A6J7RED6</accession>
<dbReference type="InterPro" id="IPR036388">
    <property type="entry name" value="WH-like_DNA-bd_sf"/>
</dbReference>
<dbReference type="EMBL" id="CAFBLY010000025">
    <property type="protein sequence ID" value="CAB4881879.1"/>
    <property type="molecule type" value="Genomic_DNA"/>
</dbReference>
<evidence type="ECO:0000259" key="1">
    <source>
        <dbReference type="SMART" id="SM00421"/>
    </source>
</evidence>
<dbReference type="GO" id="GO:0006355">
    <property type="term" value="P:regulation of DNA-templated transcription"/>
    <property type="evidence" value="ECO:0007669"/>
    <property type="project" value="InterPro"/>
</dbReference>
<gene>
    <name evidence="2" type="ORF">UFOPK3480_00480</name>
    <name evidence="3" type="ORF">UFOPK4165_00333</name>
</gene>
<dbReference type="InterPro" id="IPR016032">
    <property type="entry name" value="Sig_transdc_resp-reg_C-effctor"/>
</dbReference>
<evidence type="ECO:0000313" key="3">
    <source>
        <dbReference type="EMBL" id="CAB5027066.1"/>
    </source>
</evidence>
<dbReference type="InterPro" id="IPR000792">
    <property type="entry name" value="Tscrpt_reg_LuxR_C"/>
</dbReference>
<dbReference type="GO" id="GO:0003677">
    <property type="term" value="F:DNA binding"/>
    <property type="evidence" value="ECO:0007669"/>
    <property type="project" value="InterPro"/>
</dbReference>
<name>A0A6J7RED6_9ZZZZ</name>
<dbReference type="Gene3D" id="1.10.10.10">
    <property type="entry name" value="Winged helix-like DNA-binding domain superfamily/Winged helix DNA-binding domain"/>
    <property type="match status" value="1"/>
</dbReference>
<dbReference type="EMBL" id="CAFBPV010000018">
    <property type="protein sequence ID" value="CAB5027066.1"/>
    <property type="molecule type" value="Genomic_DNA"/>
</dbReference>
<evidence type="ECO:0000313" key="2">
    <source>
        <dbReference type="EMBL" id="CAB4881879.1"/>
    </source>
</evidence>
<organism evidence="3">
    <name type="scientific">freshwater metagenome</name>
    <dbReference type="NCBI Taxonomy" id="449393"/>
    <lineage>
        <taxon>unclassified sequences</taxon>
        <taxon>metagenomes</taxon>
        <taxon>ecological metagenomes</taxon>
    </lineage>
</organism>
<dbReference type="SMART" id="SM00421">
    <property type="entry name" value="HTH_LUXR"/>
    <property type="match status" value="1"/>
</dbReference>
<dbReference type="SUPFAM" id="SSF46894">
    <property type="entry name" value="C-terminal effector domain of the bipartite response regulators"/>
    <property type="match status" value="1"/>
</dbReference>